<keyword evidence="1" id="KW-0732">Signal</keyword>
<protein>
    <submittedName>
        <fullName evidence="2">Alkaline phosphatase family protein</fullName>
    </submittedName>
</protein>
<feature type="signal peptide" evidence="1">
    <location>
        <begin position="1"/>
        <end position="24"/>
    </location>
</feature>
<dbReference type="InterPro" id="IPR002591">
    <property type="entry name" value="Phosphodiest/P_Trfase"/>
</dbReference>
<feature type="chain" id="PRO_5032281281" evidence="1">
    <location>
        <begin position="25"/>
        <end position="550"/>
    </location>
</feature>
<evidence type="ECO:0000256" key="1">
    <source>
        <dbReference type="SAM" id="SignalP"/>
    </source>
</evidence>
<gene>
    <name evidence="2" type="ORF">ENN90_06945</name>
</gene>
<dbReference type="SUPFAM" id="SSF53649">
    <property type="entry name" value="Alkaline phosphatase-like"/>
    <property type="match status" value="1"/>
</dbReference>
<dbReference type="Gene3D" id="3.30.1360.150">
    <property type="match status" value="1"/>
</dbReference>
<dbReference type="Proteomes" id="UP000886047">
    <property type="component" value="Unassembled WGS sequence"/>
</dbReference>
<dbReference type="GO" id="GO:0004035">
    <property type="term" value="F:alkaline phosphatase activity"/>
    <property type="evidence" value="ECO:0007669"/>
    <property type="project" value="InterPro"/>
</dbReference>
<accession>A0A831LKM5</accession>
<evidence type="ECO:0000313" key="2">
    <source>
        <dbReference type="EMBL" id="HDR51343.1"/>
    </source>
</evidence>
<dbReference type="EMBL" id="DSDK01000383">
    <property type="protein sequence ID" value="HDR51343.1"/>
    <property type="molecule type" value="Genomic_DNA"/>
</dbReference>
<sequence>MNMIKRIIAVATGLFFTVNSALHAQPSYVPGTQKPKVVIGLVVENMRPDYIQRYWNKFEPNGFKKLYSGGTVCTNINMNLHYHSYASGTATLFTGVNPAIHGIVGKSWYDRLRSREVDCTEDNFYFTVGADSKHGNASPKKLLSNTVTDNLKIFSNGKSLVYSAAMNRESAIFSAGHAADGAFWFDPETGRMVSSSFYINTFPDWVRDFNSENYLERYSSMNWVTLLNELEYTESLRDDYLLERGYYDRWNTFPHAIRRYTRRAESLLPIITTPYANLAIKDFAIQLLENEPIGQDDYTDFVTVVFSSMDYEHGAFGPASLEMQDTYLHLDKYIAELVTHAEQKFGKQNVLFFLTANTSASYPVAYLKEEFNLPVDNFSPESAIALLTSYLNITYGQENWIEHYSDLQVYLDHDLIKKHKLDLNEMRNEASDFINQFEGVQLSMPAHQLEQGSSAHGLLEMLYNSYAKNRSGDFLYLLKEGWQPSYKFKKVNYTDQSHIPLVFYGAGIQPQIIREKYNAVDVAATLCDLLHIPSPDKHQGKTILKVLNGN</sequence>
<comment type="caution">
    <text evidence="2">The sequence shown here is derived from an EMBL/GenBank/DDBJ whole genome shotgun (WGS) entry which is preliminary data.</text>
</comment>
<organism evidence="2">
    <name type="scientific">Mariniphaga anaerophila</name>
    <dbReference type="NCBI Taxonomy" id="1484053"/>
    <lineage>
        <taxon>Bacteria</taxon>
        <taxon>Pseudomonadati</taxon>
        <taxon>Bacteroidota</taxon>
        <taxon>Bacteroidia</taxon>
        <taxon>Marinilabiliales</taxon>
        <taxon>Prolixibacteraceae</taxon>
        <taxon>Mariniphaga</taxon>
    </lineage>
</organism>
<name>A0A831LKM5_9BACT</name>
<dbReference type="Gene3D" id="3.40.720.10">
    <property type="entry name" value="Alkaline Phosphatase, subunit A"/>
    <property type="match status" value="1"/>
</dbReference>
<dbReference type="InterPro" id="IPR026263">
    <property type="entry name" value="Alkaline_phosphatase_prok"/>
</dbReference>
<dbReference type="AlphaFoldDB" id="A0A831LKM5"/>
<dbReference type="CDD" id="cd16016">
    <property type="entry name" value="AP-SPAP"/>
    <property type="match status" value="1"/>
</dbReference>
<proteinExistence type="predicted"/>
<dbReference type="PIRSF" id="PIRSF031924">
    <property type="entry name" value="Pi-irrepressible_AP"/>
    <property type="match status" value="1"/>
</dbReference>
<dbReference type="InterPro" id="IPR017850">
    <property type="entry name" value="Alkaline_phosphatase_core_sf"/>
</dbReference>
<reference evidence="2" key="1">
    <citation type="journal article" date="2020" name="mSystems">
        <title>Genome- and Community-Level Interaction Insights into Carbon Utilization and Element Cycling Functions of Hydrothermarchaeota in Hydrothermal Sediment.</title>
        <authorList>
            <person name="Zhou Z."/>
            <person name="Liu Y."/>
            <person name="Xu W."/>
            <person name="Pan J."/>
            <person name="Luo Z.H."/>
            <person name="Li M."/>
        </authorList>
    </citation>
    <scope>NUCLEOTIDE SEQUENCE [LARGE SCALE GENOMIC DNA]</scope>
    <source>
        <strain evidence="2">SpSt-1217</strain>
    </source>
</reference>
<dbReference type="Pfam" id="PF01663">
    <property type="entry name" value="Phosphodiest"/>
    <property type="match status" value="1"/>
</dbReference>